<dbReference type="RefSeq" id="WP_377130459.1">
    <property type="nucleotide sequence ID" value="NZ_JBHUHN010000001.1"/>
</dbReference>
<reference evidence="2" key="1">
    <citation type="journal article" date="2019" name="Int. J. Syst. Evol. Microbiol.">
        <title>The Global Catalogue of Microorganisms (GCM) 10K type strain sequencing project: providing services to taxonomists for standard genome sequencing and annotation.</title>
        <authorList>
            <consortium name="The Broad Institute Genomics Platform"/>
            <consortium name="The Broad Institute Genome Sequencing Center for Infectious Disease"/>
            <person name="Wu L."/>
            <person name="Ma J."/>
        </authorList>
    </citation>
    <scope>NUCLEOTIDE SEQUENCE [LARGE SCALE GENOMIC DNA]</scope>
    <source>
        <strain evidence="2">KCTC 52232</strain>
    </source>
</reference>
<organism evidence="1 2">
    <name type="scientific">Mucilaginibacter antarcticus</name>
    <dbReference type="NCBI Taxonomy" id="1855725"/>
    <lineage>
        <taxon>Bacteria</taxon>
        <taxon>Pseudomonadati</taxon>
        <taxon>Bacteroidota</taxon>
        <taxon>Sphingobacteriia</taxon>
        <taxon>Sphingobacteriales</taxon>
        <taxon>Sphingobacteriaceae</taxon>
        <taxon>Mucilaginibacter</taxon>
    </lineage>
</organism>
<accession>A0ABW5XV25</accession>
<proteinExistence type="predicted"/>
<dbReference type="EMBL" id="JBHUON010000037">
    <property type="protein sequence ID" value="MFD2866814.1"/>
    <property type="molecule type" value="Genomic_DNA"/>
</dbReference>
<evidence type="ECO:0000313" key="1">
    <source>
        <dbReference type="EMBL" id="MFD2866814.1"/>
    </source>
</evidence>
<dbReference type="Proteomes" id="UP001597601">
    <property type="component" value="Unassembled WGS sequence"/>
</dbReference>
<evidence type="ECO:0000313" key="2">
    <source>
        <dbReference type="Proteomes" id="UP001597601"/>
    </source>
</evidence>
<name>A0ABW5XV25_9SPHI</name>
<sequence length="36" mass="4065">MPLKVCVICGQPFNWRKSGKGFGTKLNTLSDKCRNH</sequence>
<comment type="caution">
    <text evidence="1">The sequence shown here is derived from an EMBL/GenBank/DDBJ whole genome shotgun (WGS) entry which is preliminary data.</text>
</comment>
<protein>
    <submittedName>
        <fullName evidence="1">DUF2256 domain-containing protein</fullName>
    </submittedName>
</protein>
<dbReference type="Pfam" id="PF10013">
    <property type="entry name" value="DUF2256"/>
    <property type="match status" value="1"/>
</dbReference>
<keyword evidence="2" id="KW-1185">Reference proteome</keyword>
<dbReference type="InterPro" id="IPR017136">
    <property type="entry name" value="UCP037205"/>
</dbReference>
<gene>
    <name evidence="1" type="ORF">ACFSYC_19110</name>
</gene>